<evidence type="ECO:0000256" key="5">
    <source>
        <dbReference type="ARBA" id="ARBA00023002"/>
    </source>
</evidence>
<evidence type="ECO:0008006" key="9">
    <source>
        <dbReference type="Google" id="ProtNLM"/>
    </source>
</evidence>
<evidence type="ECO:0000256" key="1">
    <source>
        <dbReference type="ARBA" id="ARBA00001974"/>
    </source>
</evidence>
<evidence type="ECO:0000256" key="4">
    <source>
        <dbReference type="ARBA" id="ARBA00022827"/>
    </source>
</evidence>
<dbReference type="Proteomes" id="UP000053989">
    <property type="component" value="Unassembled WGS sequence"/>
</dbReference>
<dbReference type="InterPro" id="IPR051473">
    <property type="entry name" value="P2Ox-like"/>
</dbReference>
<evidence type="ECO:0000256" key="2">
    <source>
        <dbReference type="ARBA" id="ARBA00010790"/>
    </source>
</evidence>
<dbReference type="PANTHER" id="PTHR42784">
    <property type="entry name" value="PYRANOSE 2-OXIDASE"/>
    <property type="match status" value="1"/>
</dbReference>
<evidence type="ECO:0000313" key="8">
    <source>
        <dbReference type="Proteomes" id="UP000053989"/>
    </source>
</evidence>
<protein>
    <recommendedName>
        <fullName evidence="9">Glucose-methanol-choline oxidoreductase N-terminal domain-containing protein</fullName>
    </recommendedName>
</protein>
<dbReference type="GO" id="GO:0016491">
    <property type="term" value="F:oxidoreductase activity"/>
    <property type="evidence" value="ECO:0007669"/>
    <property type="project" value="UniProtKB-KW"/>
</dbReference>
<dbReference type="HOGENOM" id="CLU_018547_0_0_1"/>
<accession>A0A0C3ERH0</accession>
<evidence type="ECO:0000256" key="3">
    <source>
        <dbReference type="ARBA" id="ARBA00022630"/>
    </source>
</evidence>
<keyword evidence="3" id="KW-0285">Flavoprotein</keyword>
<comment type="similarity">
    <text evidence="2">Belongs to the GMC oxidoreductase family.</text>
</comment>
<gene>
    <name evidence="7" type="ORF">SCLCIDRAFT_166103</name>
</gene>
<dbReference type="InterPro" id="IPR036188">
    <property type="entry name" value="FAD/NAD-bd_sf"/>
</dbReference>
<name>A0A0C3ERH0_9AGAM</name>
<dbReference type="EMBL" id="KN822004">
    <property type="protein sequence ID" value="KIM70719.1"/>
    <property type="molecule type" value="Genomic_DNA"/>
</dbReference>
<dbReference type="STRING" id="1036808.A0A0C3ERH0"/>
<keyword evidence="8" id="KW-1185">Reference proteome</keyword>
<dbReference type="InParanoid" id="A0A0C3ERH0"/>
<keyword evidence="5" id="KW-0560">Oxidoreductase</keyword>
<sequence length="580" mass="64269">MDRFLSADPDVVRKISENGGYDYIVVGSGFGGGILADQLAGRGKSVLLIERGPLTPTTHVCNTRPDCTRGKDDSPEGNETVYSASKAFAEGSEPYVGGPLYCLGGRSVVWGLWIPPTAATTLNKYFPKNVAKELCEDPEVPKDPKCEKDYLTKAFHLVTNGSQDPHPEGHVDQKIINDTKLQVTEAVERYNASPVVLGPTAMQFQAHVSRFPQGAYSTVERLLNRVYARDPCLTILMNAEVLGVEHVPTDKDSTGIETRSVPALTVRLAGSDTTMKISANGAQVILAAGTLCTAQIALNSSLQRYNNLVRKGLMDHTVYATRFAMELPSGDPCAPLLLQTMIHINKTTALLMFTINNSFFPAGSLNVPIHQYLGTDDPRPGEFQLIEMKNGEAKFNDHIRWFDTVAVLLEYGAPSENRNLVVKSGTPHPVIRLRHEYTYHDVESLINMQTLARRIRNAVAKCTIFSRLEKLKEQLRRELKRLTVVLEEPERRLGRLERELERVTRELEGERVGSERERLERMIVEVRPEIEGSRSEIEGLKSGIEEARSRIEKLGIGVIISSVSEAVSTVTVPKGRIRGT</sequence>
<dbReference type="SUPFAM" id="SSF51905">
    <property type="entry name" value="FAD/NAD(P)-binding domain"/>
    <property type="match status" value="1"/>
</dbReference>
<dbReference type="Gene3D" id="3.50.50.60">
    <property type="entry name" value="FAD/NAD(P)-binding domain"/>
    <property type="match status" value="1"/>
</dbReference>
<organism evidence="7 8">
    <name type="scientific">Scleroderma citrinum Foug A</name>
    <dbReference type="NCBI Taxonomy" id="1036808"/>
    <lineage>
        <taxon>Eukaryota</taxon>
        <taxon>Fungi</taxon>
        <taxon>Dikarya</taxon>
        <taxon>Basidiomycota</taxon>
        <taxon>Agaricomycotina</taxon>
        <taxon>Agaricomycetes</taxon>
        <taxon>Agaricomycetidae</taxon>
        <taxon>Boletales</taxon>
        <taxon>Sclerodermatineae</taxon>
        <taxon>Sclerodermataceae</taxon>
        <taxon>Scleroderma</taxon>
    </lineage>
</organism>
<reference evidence="8" key="2">
    <citation type="submission" date="2015-01" db="EMBL/GenBank/DDBJ databases">
        <title>Evolutionary Origins and Diversification of the Mycorrhizal Mutualists.</title>
        <authorList>
            <consortium name="DOE Joint Genome Institute"/>
            <consortium name="Mycorrhizal Genomics Consortium"/>
            <person name="Kohler A."/>
            <person name="Kuo A."/>
            <person name="Nagy L.G."/>
            <person name="Floudas D."/>
            <person name="Copeland A."/>
            <person name="Barry K.W."/>
            <person name="Cichocki N."/>
            <person name="Veneault-Fourrey C."/>
            <person name="LaButti K."/>
            <person name="Lindquist E.A."/>
            <person name="Lipzen A."/>
            <person name="Lundell T."/>
            <person name="Morin E."/>
            <person name="Murat C."/>
            <person name="Riley R."/>
            <person name="Ohm R."/>
            <person name="Sun H."/>
            <person name="Tunlid A."/>
            <person name="Henrissat B."/>
            <person name="Grigoriev I.V."/>
            <person name="Hibbett D.S."/>
            <person name="Martin F."/>
        </authorList>
    </citation>
    <scope>NUCLEOTIDE SEQUENCE [LARGE SCALE GENOMIC DNA]</scope>
    <source>
        <strain evidence="8">Foug A</strain>
    </source>
</reference>
<dbReference type="AlphaFoldDB" id="A0A0C3ERH0"/>
<evidence type="ECO:0000256" key="6">
    <source>
        <dbReference type="SAM" id="Coils"/>
    </source>
</evidence>
<keyword evidence="4" id="KW-0274">FAD</keyword>
<feature type="coiled-coil region" evidence="6">
    <location>
        <begin position="465"/>
        <end position="550"/>
    </location>
</feature>
<dbReference type="OrthoDB" id="167809at2759"/>
<comment type="cofactor">
    <cofactor evidence="1">
        <name>FAD</name>
        <dbReference type="ChEBI" id="CHEBI:57692"/>
    </cofactor>
</comment>
<reference evidence="7 8" key="1">
    <citation type="submission" date="2014-04" db="EMBL/GenBank/DDBJ databases">
        <authorList>
            <consortium name="DOE Joint Genome Institute"/>
            <person name="Kuo A."/>
            <person name="Kohler A."/>
            <person name="Nagy L.G."/>
            <person name="Floudas D."/>
            <person name="Copeland A."/>
            <person name="Barry K.W."/>
            <person name="Cichocki N."/>
            <person name="Veneault-Fourrey C."/>
            <person name="LaButti K."/>
            <person name="Lindquist E.A."/>
            <person name="Lipzen A."/>
            <person name="Lundell T."/>
            <person name="Morin E."/>
            <person name="Murat C."/>
            <person name="Sun H."/>
            <person name="Tunlid A."/>
            <person name="Henrissat B."/>
            <person name="Grigoriev I.V."/>
            <person name="Hibbett D.S."/>
            <person name="Martin F."/>
            <person name="Nordberg H.P."/>
            <person name="Cantor M.N."/>
            <person name="Hua S.X."/>
        </authorList>
    </citation>
    <scope>NUCLEOTIDE SEQUENCE [LARGE SCALE GENOMIC DNA]</scope>
    <source>
        <strain evidence="7 8">Foug A</strain>
    </source>
</reference>
<proteinExistence type="inferred from homology"/>
<dbReference type="PANTHER" id="PTHR42784:SF1">
    <property type="entry name" value="PYRANOSE 2-OXIDASE"/>
    <property type="match status" value="1"/>
</dbReference>
<evidence type="ECO:0000313" key="7">
    <source>
        <dbReference type="EMBL" id="KIM70719.1"/>
    </source>
</evidence>
<keyword evidence="6" id="KW-0175">Coiled coil</keyword>